<evidence type="ECO:0008006" key="3">
    <source>
        <dbReference type="Google" id="ProtNLM"/>
    </source>
</evidence>
<gene>
    <name evidence="1" type="ORF">SAMN00120144_3857</name>
</gene>
<proteinExistence type="predicted"/>
<dbReference type="AlphaFoldDB" id="A0A1W1UUS4"/>
<organism evidence="1 2">
    <name type="scientific">Hymenobacter roseosalivarius DSM 11622</name>
    <dbReference type="NCBI Taxonomy" id="645990"/>
    <lineage>
        <taxon>Bacteria</taxon>
        <taxon>Pseudomonadati</taxon>
        <taxon>Bacteroidota</taxon>
        <taxon>Cytophagia</taxon>
        <taxon>Cytophagales</taxon>
        <taxon>Hymenobacteraceae</taxon>
        <taxon>Hymenobacter</taxon>
    </lineage>
</organism>
<dbReference type="RefSeq" id="WP_143434738.1">
    <property type="nucleotide sequence ID" value="NZ_FWWW01000041.1"/>
</dbReference>
<sequence>MRPMQLSDLDKRAGRERAVAWALAITLNTTLAPKQYEKQLLERFIAGQLSLDEVISCLQEQQEE</sequence>
<evidence type="ECO:0000313" key="2">
    <source>
        <dbReference type="Proteomes" id="UP000192266"/>
    </source>
</evidence>
<keyword evidence="2" id="KW-1185">Reference proteome</keyword>
<protein>
    <recommendedName>
        <fullName evidence="3">Antitoxin VbhA domain-containing protein</fullName>
    </recommendedName>
</protein>
<name>A0A1W1UUS4_9BACT</name>
<dbReference type="EMBL" id="FWWW01000041">
    <property type="protein sequence ID" value="SMB84800.1"/>
    <property type="molecule type" value="Genomic_DNA"/>
</dbReference>
<dbReference type="InterPro" id="IPR043038">
    <property type="entry name" value="VbhA_sf"/>
</dbReference>
<evidence type="ECO:0000313" key="1">
    <source>
        <dbReference type="EMBL" id="SMB84800.1"/>
    </source>
</evidence>
<dbReference type="OrthoDB" id="886381at2"/>
<accession>A0A1W1UUS4</accession>
<dbReference type="Gene3D" id="1.10.8.1050">
    <property type="entry name" value="Antitoxin VbhA-like"/>
    <property type="match status" value="1"/>
</dbReference>
<dbReference type="Proteomes" id="UP000192266">
    <property type="component" value="Unassembled WGS sequence"/>
</dbReference>
<reference evidence="1 2" key="1">
    <citation type="submission" date="2017-04" db="EMBL/GenBank/DDBJ databases">
        <authorList>
            <person name="Afonso C.L."/>
            <person name="Miller P.J."/>
            <person name="Scott M.A."/>
            <person name="Spackman E."/>
            <person name="Goraichik I."/>
            <person name="Dimitrov K.M."/>
            <person name="Suarez D.L."/>
            <person name="Swayne D.E."/>
        </authorList>
    </citation>
    <scope>NUCLEOTIDE SEQUENCE [LARGE SCALE GENOMIC DNA]</scope>
    <source>
        <strain evidence="1 2">DSM 11622</strain>
    </source>
</reference>